<dbReference type="ExpressionAtlas" id="A0A317Y3Y7">
    <property type="expression patterns" value="baseline and differential"/>
</dbReference>
<reference evidence="1" key="1">
    <citation type="journal article" date="2018" name="Nat. Genet.">
        <title>Extensive intraspecific gene order and gene structural variations between Mo17 and other maize genomes.</title>
        <authorList>
            <person name="Sun S."/>
            <person name="Zhou Y."/>
            <person name="Chen J."/>
            <person name="Shi J."/>
            <person name="Zhao H."/>
            <person name="Zhao H."/>
            <person name="Song W."/>
            <person name="Zhang M."/>
            <person name="Cui Y."/>
            <person name="Dong X."/>
            <person name="Liu H."/>
            <person name="Ma X."/>
            <person name="Jiao Y."/>
            <person name="Wang B."/>
            <person name="Wei X."/>
            <person name="Stein J.C."/>
            <person name="Glaubitz J.C."/>
            <person name="Lu F."/>
            <person name="Yu G."/>
            <person name="Liang C."/>
            <person name="Fengler K."/>
            <person name="Li B."/>
            <person name="Rafalski A."/>
            <person name="Schnable P.S."/>
            <person name="Ware D.H."/>
            <person name="Buckler E.S."/>
            <person name="Lai J."/>
        </authorList>
    </citation>
    <scope>NUCLEOTIDE SEQUENCE [LARGE SCALE GENOMIC DNA]</scope>
    <source>
        <tissue evidence="1">Seedling</tissue>
    </source>
</reference>
<proteinExistence type="predicted"/>
<evidence type="ECO:0000313" key="1">
    <source>
        <dbReference type="EMBL" id="PWZ52906.1"/>
    </source>
</evidence>
<protein>
    <submittedName>
        <fullName evidence="1">Uncharacterized protein</fullName>
    </submittedName>
</protein>
<dbReference type="EMBL" id="NCVQ01000001">
    <property type="protein sequence ID" value="PWZ52906.1"/>
    <property type="molecule type" value="Genomic_DNA"/>
</dbReference>
<name>A0A317Y3Y7_MAIZE</name>
<comment type="caution">
    <text evidence="1">The sequence shown here is derived from an EMBL/GenBank/DDBJ whole genome shotgun (WGS) entry which is preliminary data.</text>
</comment>
<dbReference type="AlphaFoldDB" id="A0A317Y3Y7"/>
<organism evidence="1">
    <name type="scientific">Zea mays</name>
    <name type="common">Maize</name>
    <dbReference type="NCBI Taxonomy" id="4577"/>
    <lineage>
        <taxon>Eukaryota</taxon>
        <taxon>Viridiplantae</taxon>
        <taxon>Streptophyta</taxon>
        <taxon>Embryophyta</taxon>
        <taxon>Tracheophyta</taxon>
        <taxon>Spermatophyta</taxon>
        <taxon>Magnoliopsida</taxon>
        <taxon>Liliopsida</taxon>
        <taxon>Poales</taxon>
        <taxon>Poaceae</taxon>
        <taxon>PACMAD clade</taxon>
        <taxon>Panicoideae</taxon>
        <taxon>Andropogonodae</taxon>
        <taxon>Andropogoneae</taxon>
        <taxon>Tripsacinae</taxon>
        <taxon>Zea</taxon>
    </lineage>
</organism>
<sequence length="146" mass="16447">MINTLCTNVKQSGGQYQVLLIIADGKLQDAMAALPRSPNSARLPLSLRDARWIGESMAAWQGGLSQRFLKVVSYYGLTTLPYKLVCKLVGANLRRSRIITFSGNRCNQKVVAYLREPYNYWGLVGFGLLNFEHHDFTKNEVQYQSG</sequence>
<dbReference type="Proteomes" id="UP000251960">
    <property type="component" value="Chromosome 1"/>
</dbReference>
<gene>
    <name evidence="1" type="ORF">Zm00014a_002951</name>
</gene>
<accession>A0A317Y3Y7</accession>